<keyword evidence="8" id="KW-0282">Flagellum</keyword>
<evidence type="ECO:0000313" key="8">
    <source>
        <dbReference type="EMBL" id="MBM7561318.1"/>
    </source>
</evidence>
<gene>
    <name evidence="8" type="ORF">JOC49_000838</name>
</gene>
<evidence type="ECO:0000256" key="2">
    <source>
        <dbReference type="ARBA" id="ARBA00017823"/>
    </source>
</evidence>
<organism evidence="8 9">
    <name type="scientific">Fusibacter tunisiensis</name>
    <dbReference type="NCBI Taxonomy" id="1008308"/>
    <lineage>
        <taxon>Bacteria</taxon>
        <taxon>Bacillati</taxon>
        <taxon>Bacillota</taxon>
        <taxon>Clostridia</taxon>
        <taxon>Eubacteriales</taxon>
        <taxon>Eubacteriales Family XII. Incertae Sedis</taxon>
        <taxon>Fusibacter</taxon>
    </lineage>
</organism>
<feature type="domain" description="Anti-sigma-28 factor FlgM C-terminal" evidence="7">
    <location>
        <begin position="34"/>
        <end position="86"/>
    </location>
</feature>
<evidence type="ECO:0000256" key="3">
    <source>
        <dbReference type="ARBA" id="ARBA00022491"/>
    </source>
</evidence>
<proteinExistence type="inferred from homology"/>
<comment type="similarity">
    <text evidence="1">Belongs to the FlgM family.</text>
</comment>
<dbReference type="InterPro" id="IPR031316">
    <property type="entry name" value="FlgM_C"/>
</dbReference>
<evidence type="ECO:0000256" key="6">
    <source>
        <dbReference type="ARBA" id="ARBA00023163"/>
    </source>
</evidence>
<dbReference type="RefSeq" id="WP_204662693.1">
    <property type="nucleotide sequence ID" value="NZ_JAFBDT010000004.1"/>
</dbReference>
<dbReference type="Pfam" id="PF04316">
    <property type="entry name" value="FlgM"/>
    <property type="match status" value="1"/>
</dbReference>
<comment type="caution">
    <text evidence="8">The sequence shown here is derived from an EMBL/GenBank/DDBJ whole genome shotgun (WGS) entry which is preliminary data.</text>
</comment>
<evidence type="ECO:0000313" key="9">
    <source>
        <dbReference type="Proteomes" id="UP000767854"/>
    </source>
</evidence>
<keyword evidence="9" id="KW-1185">Reference proteome</keyword>
<name>A0ABS2MPK9_9FIRM</name>
<reference evidence="8 9" key="1">
    <citation type="submission" date="2021-01" db="EMBL/GenBank/DDBJ databases">
        <title>Genomic Encyclopedia of Type Strains, Phase IV (KMG-IV): sequencing the most valuable type-strain genomes for metagenomic binning, comparative biology and taxonomic classification.</title>
        <authorList>
            <person name="Goeker M."/>
        </authorList>
    </citation>
    <scope>NUCLEOTIDE SEQUENCE [LARGE SCALE GENOMIC DNA]</scope>
    <source>
        <strain evidence="8 9">DSM 24436</strain>
    </source>
</reference>
<keyword evidence="6" id="KW-0804">Transcription</keyword>
<evidence type="ECO:0000256" key="5">
    <source>
        <dbReference type="ARBA" id="ARBA00023015"/>
    </source>
</evidence>
<keyword evidence="8" id="KW-0969">Cilium</keyword>
<dbReference type="InterPro" id="IPR035890">
    <property type="entry name" value="Anti-sigma-28_factor_FlgM_sf"/>
</dbReference>
<sequence length="94" mass="10099">MKITNLNSVASAFKAYNKTAKKPEAVGKTGVAADKVEISSKARDIQVAMKALSEIPESRSEKVEAIKTQISQGTYKPSADELVDKLFSGLGRVK</sequence>
<protein>
    <recommendedName>
        <fullName evidence="2">Negative regulator of flagellin synthesis</fullName>
    </recommendedName>
</protein>
<keyword evidence="8" id="KW-0966">Cell projection</keyword>
<keyword evidence="3" id="KW-0678">Repressor</keyword>
<dbReference type="InterPro" id="IPR007412">
    <property type="entry name" value="FlgM"/>
</dbReference>
<dbReference type="Proteomes" id="UP000767854">
    <property type="component" value="Unassembled WGS sequence"/>
</dbReference>
<dbReference type="NCBIfam" id="TIGR03824">
    <property type="entry name" value="FlgM_jcvi"/>
    <property type="match status" value="1"/>
</dbReference>
<dbReference type="SUPFAM" id="SSF101498">
    <property type="entry name" value="Anti-sigma factor FlgM"/>
    <property type="match status" value="1"/>
</dbReference>
<dbReference type="EMBL" id="JAFBDT010000004">
    <property type="protein sequence ID" value="MBM7561318.1"/>
    <property type="molecule type" value="Genomic_DNA"/>
</dbReference>
<evidence type="ECO:0000259" key="7">
    <source>
        <dbReference type="Pfam" id="PF04316"/>
    </source>
</evidence>
<keyword evidence="4" id="KW-1005">Bacterial flagellum biogenesis</keyword>
<evidence type="ECO:0000256" key="4">
    <source>
        <dbReference type="ARBA" id="ARBA00022795"/>
    </source>
</evidence>
<keyword evidence="5" id="KW-0805">Transcription regulation</keyword>
<evidence type="ECO:0000256" key="1">
    <source>
        <dbReference type="ARBA" id="ARBA00005322"/>
    </source>
</evidence>
<accession>A0ABS2MPK9</accession>